<protein>
    <submittedName>
        <fullName evidence="13">TonB-linked outer membrane protein, SusC/RagA family</fullName>
    </submittedName>
</protein>
<dbReference type="AlphaFoldDB" id="A0A212ITU4"/>
<gene>
    <name evidence="13" type="ORF">KL86DYS1_10120</name>
</gene>
<dbReference type="PROSITE" id="PS52016">
    <property type="entry name" value="TONB_DEPENDENT_REC_3"/>
    <property type="match status" value="1"/>
</dbReference>
<evidence type="ECO:0000256" key="11">
    <source>
        <dbReference type="RuleBase" id="RU003357"/>
    </source>
</evidence>
<dbReference type="InterPro" id="IPR000531">
    <property type="entry name" value="Beta-barrel_TonB"/>
</dbReference>
<dbReference type="GO" id="GO:0009279">
    <property type="term" value="C:cell outer membrane"/>
    <property type="evidence" value="ECO:0007669"/>
    <property type="project" value="UniProtKB-SubCell"/>
</dbReference>
<dbReference type="InterPro" id="IPR037066">
    <property type="entry name" value="Plug_dom_sf"/>
</dbReference>
<dbReference type="InterPro" id="IPR012910">
    <property type="entry name" value="Plug_dom"/>
</dbReference>
<evidence type="ECO:0000256" key="5">
    <source>
        <dbReference type="ARBA" id="ARBA00022692"/>
    </source>
</evidence>
<dbReference type="InterPro" id="IPR008969">
    <property type="entry name" value="CarboxyPept-like_regulatory"/>
</dbReference>
<comment type="subcellular location">
    <subcellularLocation>
        <location evidence="1 10">Cell outer membrane</location>
        <topology evidence="1 10">Multi-pass membrane protein</topology>
    </subcellularLocation>
</comment>
<evidence type="ECO:0000256" key="7">
    <source>
        <dbReference type="ARBA" id="ARBA00023077"/>
    </source>
</evidence>
<evidence type="ECO:0000256" key="6">
    <source>
        <dbReference type="ARBA" id="ARBA00023004"/>
    </source>
</evidence>
<feature type="domain" description="Secretin/TonB short N-terminal" evidence="12">
    <location>
        <begin position="51"/>
        <end position="103"/>
    </location>
</feature>
<evidence type="ECO:0000256" key="4">
    <source>
        <dbReference type="ARBA" id="ARBA00022496"/>
    </source>
</evidence>
<dbReference type="RefSeq" id="WP_296937839.1">
    <property type="nucleotide sequence ID" value="NZ_LT599032.1"/>
</dbReference>
<organism evidence="13">
    <name type="scientific">uncultured Dysgonomonas sp</name>
    <dbReference type="NCBI Taxonomy" id="206096"/>
    <lineage>
        <taxon>Bacteria</taxon>
        <taxon>Pseudomonadati</taxon>
        <taxon>Bacteroidota</taxon>
        <taxon>Bacteroidia</taxon>
        <taxon>Bacteroidales</taxon>
        <taxon>Dysgonomonadaceae</taxon>
        <taxon>Dysgonomonas</taxon>
        <taxon>environmental samples</taxon>
    </lineage>
</organism>
<dbReference type="NCBIfam" id="TIGR04057">
    <property type="entry name" value="SusC_RagA_signa"/>
    <property type="match status" value="1"/>
</dbReference>
<dbReference type="InterPro" id="IPR011662">
    <property type="entry name" value="Secretin/TonB_short_N"/>
</dbReference>
<evidence type="ECO:0000256" key="8">
    <source>
        <dbReference type="ARBA" id="ARBA00023136"/>
    </source>
</evidence>
<evidence type="ECO:0000256" key="9">
    <source>
        <dbReference type="ARBA" id="ARBA00023237"/>
    </source>
</evidence>
<dbReference type="EMBL" id="FLUM01000001">
    <property type="protein sequence ID" value="SBV90611.1"/>
    <property type="molecule type" value="Genomic_DNA"/>
</dbReference>
<keyword evidence="3 10" id="KW-1134">Transmembrane beta strand</keyword>
<reference evidence="13" key="1">
    <citation type="submission" date="2016-04" db="EMBL/GenBank/DDBJ databases">
        <authorList>
            <person name="Evans L.H."/>
            <person name="Alamgir A."/>
            <person name="Owens N."/>
            <person name="Weber N.D."/>
            <person name="Virtaneva K."/>
            <person name="Barbian K."/>
            <person name="Babar A."/>
            <person name="Rosenke K."/>
        </authorList>
    </citation>
    <scope>NUCLEOTIDE SEQUENCE</scope>
    <source>
        <strain evidence="13">86-1</strain>
    </source>
</reference>
<dbReference type="GO" id="GO:0006826">
    <property type="term" value="P:iron ion transport"/>
    <property type="evidence" value="ECO:0007669"/>
    <property type="project" value="UniProtKB-KW"/>
</dbReference>
<keyword evidence="2 10" id="KW-0813">Transport</keyword>
<dbReference type="NCBIfam" id="TIGR04056">
    <property type="entry name" value="OMP_RagA_SusC"/>
    <property type="match status" value="1"/>
</dbReference>
<dbReference type="InterPro" id="IPR039426">
    <property type="entry name" value="TonB-dep_rcpt-like"/>
</dbReference>
<dbReference type="InterPro" id="IPR023997">
    <property type="entry name" value="TonB-dep_OMP_SusC/RagA_CS"/>
</dbReference>
<dbReference type="Pfam" id="PF07715">
    <property type="entry name" value="Plug"/>
    <property type="match status" value="1"/>
</dbReference>
<accession>A0A212ITU4</accession>
<dbReference type="SMART" id="SM00965">
    <property type="entry name" value="STN"/>
    <property type="match status" value="1"/>
</dbReference>
<evidence type="ECO:0000256" key="3">
    <source>
        <dbReference type="ARBA" id="ARBA00022452"/>
    </source>
</evidence>
<evidence type="ECO:0000313" key="13">
    <source>
        <dbReference type="EMBL" id="SBV90611.1"/>
    </source>
</evidence>
<evidence type="ECO:0000256" key="10">
    <source>
        <dbReference type="PROSITE-ProRule" id="PRU01360"/>
    </source>
</evidence>
<dbReference type="Gene3D" id="2.170.130.10">
    <property type="entry name" value="TonB-dependent receptor, plug domain"/>
    <property type="match status" value="1"/>
</dbReference>
<keyword evidence="5 10" id="KW-0812">Transmembrane</keyword>
<dbReference type="SUPFAM" id="SSF56935">
    <property type="entry name" value="Porins"/>
    <property type="match status" value="1"/>
</dbReference>
<keyword evidence="7 11" id="KW-0798">TonB box</keyword>
<evidence type="ECO:0000259" key="12">
    <source>
        <dbReference type="SMART" id="SM00965"/>
    </source>
</evidence>
<dbReference type="Gene3D" id="2.40.170.20">
    <property type="entry name" value="TonB-dependent receptor, beta-barrel domain"/>
    <property type="match status" value="1"/>
</dbReference>
<keyword evidence="4" id="KW-0410">Iron transport</keyword>
<sequence length="1145" mass="127359">MEMTILLCPKRILHILLMLLISGSVFSQITVDIKKKPIKEALKEIESKSSFKFFYNNDLKGLDKVVSLKVSDDNIDSTLNQLFTDSEISYQKQDNNIILLVQKKDETTKKNQKEITGVIKDAIGDPLIGVSITEKGTTNGMMTDVDGKFSLTVSSGAVLQISYIGFKAQDIPVGNQTALIITLLEDEKMLDEVIVVGYGTSSKRMLTTAISKLDGKTLESKPINTVGDGLKGKVSGVRVFTTDNQPGAGPTFRIRGGSSINKSNSPLVLVDGVERDIVGLNPNDIESISALKDAASTAIYGAKASNGVIMITTKKGTSSAPTITFEASVAHQEKVQSFKTMNSADFISTMRKAVAEGKYPERNFANNYAASSGNTESSIYTTRYLGEGESIPSGYKSMVDPLDPTKTLIFQDNNFMDRYFKSAVWQNYHLNAIGGNDRVKYNFSLGYTDDAGIAIATGYKRFTVHGNTEFKITDNLSVEGAYDYSENVTEDLPDNKTTFLQRTFSIPNVQRVFWPDSDIPVHSINKTTIAPDWYAHYYSRQRTQKYTTVNATLTWRPFNDLKIVAKGTNSDRYSRYDGFIKETNYKDPRSATATFTSTTRRNVQLYANYLKTFAEKHNINLMAGTEYQKTFSDALSAAAEGGASDLIPTLAAQPTITSASSGKTRQALLSYFGRANYSFKDRYLVSATLRADGSSVFAKKNRWGYFPSASAAWIVSEEDFMKDFPVVNSLKLRSSLGQTGNNSIDLFDATGSYNVNNKYDGMAALYADVMGNENLKWETTTQFDVGIDVELVKNRISFSADYYNKVTDDLILSMTLPNTTGFNSVNVNTGKVRFYGFDFELHTRNIETKDFSWTTDFTYSYNKNKILRLPDNGLPKNRMNGRVIGGGYDYIGGYYEGGSLGELWGYKVKGILETEEQADNAYYDTRSLGFRSSDGKNITGRKAVGDYEWVNREGSTLRADGSVQIDDEDQFLLGNTIPHSTGGIGNTFTYKKFSLYIYLDYQIGSSVFNYQYGNFFKGTFAYNYNLHEDVKKSWTKPGDNTKFAKFFANDADDGNRNYGRTSDVMVQKADYLCIRDITLSYDLSAKFLQALRIKKLNVYLSGSNLHYFTKLVGIPPENAVSTTNSSSYSPYPTSRKISIGAKVTF</sequence>
<comment type="similarity">
    <text evidence="10 11">Belongs to the TonB-dependent receptor family.</text>
</comment>
<dbReference type="Pfam" id="PF00593">
    <property type="entry name" value="TonB_dep_Rec_b-barrel"/>
    <property type="match status" value="1"/>
</dbReference>
<keyword evidence="6" id="KW-0408">Iron</keyword>
<keyword evidence="8 10" id="KW-0472">Membrane</keyword>
<dbReference type="InterPro" id="IPR023996">
    <property type="entry name" value="TonB-dep_OMP_SusC/RagA"/>
</dbReference>
<evidence type="ECO:0000256" key="2">
    <source>
        <dbReference type="ARBA" id="ARBA00022448"/>
    </source>
</evidence>
<evidence type="ECO:0000256" key="1">
    <source>
        <dbReference type="ARBA" id="ARBA00004571"/>
    </source>
</evidence>
<keyword evidence="4" id="KW-0406">Ion transport</keyword>
<dbReference type="InterPro" id="IPR036942">
    <property type="entry name" value="Beta-barrel_TonB_sf"/>
</dbReference>
<proteinExistence type="inferred from homology"/>
<dbReference type="SUPFAM" id="SSF49464">
    <property type="entry name" value="Carboxypeptidase regulatory domain-like"/>
    <property type="match status" value="1"/>
</dbReference>
<keyword evidence="9 10" id="KW-0998">Cell outer membrane</keyword>
<name>A0A212ITU4_9BACT</name>
<dbReference type="Pfam" id="PF13715">
    <property type="entry name" value="CarbopepD_reg_2"/>
    <property type="match status" value="1"/>
</dbReference>